<dbReference type="GO" id="GO:0016740">
    <property type="term" value="F:transferase activity"/>
    <property type="evidence" value="ECO:0007669"/>
    <property type="project" value="UniProtKB-KW"/>
</dbReference>
<evidence type="ECO:0000313" key="6">
    <source>
        <dbReference type="EMBL" id="KAL0176780.1"/>
    </source>
</evidence>
<comment type="pathway">
    <text evidence="1">Protein modification; protein glycosylation.</text>
</comment>
<keyword evidence="4" id="KW-0802">TPR repeat</keyword>
<evidence type="ECO:0000256" key="4">
    <source>
        <dbReference type="ARBA" id="ARBA00022803"/>
    </source>
</evidence>
<proteinExistence type="predicted"/>
<dbReference type="AlphaFoldDB" id="A0ABD0PSK3"/>
<organism evidence="6 7">
    <name type="scientific">Cirrhinus mrigala</name>
    <name type="common">Mrigala</name>
    <dbReference type="NCBI Taxonomy" id="683832"/>
    <lineage>
        <taxon>Eukaryota</taxon>
        <taxon>Metazoa</taxon>
        <taxon>Chordata</taxon>
        <taxon>Craniata</taxon>
        <taxon>Vertebrata</taxon>
        <taxon>Euteleostomi</taxon>
        <taxon>Actinopterygii</taxon>
        <taxon>Neopterygii</taxon>
        <taxon>Teleostei</taxon>
        <taxon>Ostariophysi</taxon>
        <taxon>Cypriniformes</taxon>
        <taxon>Cyprinidae</taxon>
        <taxon>Labeoninae</taxon>
        <taxon>Labeonini</taxon>
        <taxon>Cirrhinus</taxon>
    </lineage>
</organism>
<evidence type="ECO:0000256" key="1">
    <source>
        <dbReference type="ARBA" id="ARBA00004922"/>
    </source>
</evidence>
<keyword evidence="7" id="KW-1185">Reference proteome</keyword>
<evidence type="ECO:0000259" key="5">
    <source>
        <dbReference type="Pfam" id="PF13844"/>
    </source>
</evidence>
<accession>A0ABD0PSK3</accession>
<feature type="domain" description="O-GlcNAc transferase C-terminal" evidence="5">
    <location>
        <begin position="4"/>
        <end position="55"/>
    </location>
</feature>
<keyword evidence="3" id="KW-0677">Repeat</keyword>
<feature type="non-terminal residue" evidence="6">
    <location>
        <position position="55"/>
    </location>
</feature>
<evidence type="ECO:0000313" key="7">
    <source>
        <dbReference type="Proteomes" id="UP001529510"/>
    </source>
</evidence>
<comment type="caution">
    <text evidence="6">The sequence shown here is derived from an EMBL/GenBank/DDBJ whole genome shotgun (WGS) entry which is preliminary data.</text>
</comment>
<evidence type="ECO:0000256" key="3">
    <source>
        <dbReference type="ARBA" id="ARBA00022737"/>
    </source>
</evidence>
<dbReference type="Gene3D" id="3.30.720.150">
    <property type="match status" value="1"/>
</dbReference>
<evidence type="ECO:0000256" key="2">
    <source>
        <dbReference type="ARBA" id="ARBA00022679"/>
    </source>
</evidence>
<dbReference type="Proteomes" id="UP001529510">
    <property type="component" value="Unassembled WGS sequence"/>
</dbReference>
<gene>
    <name evidence="6" type="ORF">M9458_029110</name>
</gene>
<protein>
    <recommendedName>
        <fullName evidence="5">O-GlcNAc transferase C-terminal domain-containing protein</fullName>
    </recommendedName>
</protein>
<keyword evidence="2" id="KW-0808">Transferase</keyword>
<dbReference type="Pfam" id="PF13844">
    <property type="entry name" value="Glyco_transf_41"/>
    <property type="match status" value="1"/>
</dbReference>
<dbReference type="EMBL" id="JAMKFB020000014">
    <property type="protein sequence ID" value="KAL0176780.1"/>
    <property type="molecule type" value="Genomic_DNA"/>
</dbReference>
<dbReference type="InterPro" id="IPR029489">
    <property type="entry name" value="OGT/SEC/SPY_C"/>
</dbReference>
<name>A0ABD0PSK3_CIRMR</name>
<reference evidence="6 7" key="1">
    <citation type="submission" date="2024-05" db="EMBL/GenBank/DDBJ databases">
        <title>Genome sequencing and assembly of Indian major carp, Cirrhinus mrigala (Hamilton, 1822).</title>
        <authorList>
            <person name="Mohindra V."/>
            <person name="Chowdhury L.M."/>
            <person name="Lal K."/>
            <person name="Jena J.K."/>
        </authorList>
    </citation>
    <scope>NUCLEOTIDE SEQUENCE [LARGE SCALE GENOMIC DNA]</scope>
    <source>
        <strain evidence="6">CM1030</strain>
        <tissue evidence="6">Blood</tissue>
    </source>
</reference>
<sequence>MECDGQESADSNGALSMPVIPMNTAAEAIINMINQGQIQVTINGFTVSNGLATTQ</sequence>